<dbReference type="EMBL" id="JAHWDF010000030">
    <property type="protein sequence ID" value="MBW2963060.1"/>
    <property type="molecule type" value="Genomic_DNA"/>
</dbReference>
<protein>
    <submittedName>
        <fullName evidence="1">Nuclear transport factor 2 family protein</fullName>
    </submittedName>
</protein>
<evidence type="ECO:0000313" key="1">
    <source>
        <dbReference type="EMBL" id="MBW2963060.1"/>
    </source>
</evidence>
<organism evidence="1 2">
    <name type="scientific">Mesonia aestuariivivens</name>
    <dbReference type="NCBI Taxonomy" id="2796128"/>
    <lineage>
        <taxon>Bacteria</taxon>
        <taxon>Pseudomonadati</taxon>
        <taxon>Bacteroidota</taxon>
        <taxon>Flavobacteriia</taxon>
        <taxon>Flavobacteriales</taxon>
        <taxon>Flavobacteriaceae</taxon>
        <taxon>Mesonia</taxon>
    </lineage>
</organism>
<sequence>MENLKRKDLSNLSKRLIRAGELLVSGEDQKELDSYFNTENFQFHGPGFDADYNGLISYFQAVQAAFGPLVIKRGIIIEQNNYIACQTFIEGKFINDFTQSPIGIISPNGEKVVFDLMNIFKFDNQGRLIDEWVRMDNRGFLNQLGVKESK</sequence>
<proteinExistence type="predicted"/>
<keyword evidence="2" id="KW-1185">Reference proteome</keyword>
<reference evidence="1 2" key="1">
    <citation type="submission" date="2021-07" db="EMBL/GenBank/DDBJ databases">
        <title>Mesonia aestuariivivens sp. nov., isolated from a tidal flat.</title>
        <authorList>
            <person name="Kim Y.-O."/>
            <person name="Yoon J.-H."/>
        </authorList>
    </citation>
    <scope>NUCLEOTIDE SEQUENCE [LARGE SCALE GENOMIC DNA]</scope>
    <source>
        <strain evidence="1 2">JHPTF-M18</strain>
    </source>
</reference>
<evidence type="ECO:0000313" key="2">
    <source>
        <dbReference type="Proteomes" id="UP000719267"/>
    </source>
</evidence>
<accession>A0ABS6W5C2</accession>
<gene>
    <name evidence="1" type="ORF">KW502_14840</name>
</gene>
<dbReference type="Proteomes" id="UP000719267">
    <property type="component" value="Unassembled WGS sequence"/>
</dbReference>
<dbReference type="RefSeq" id="WP_219041340.1">
    <property type="nucleotide sequence ID" value="NZ_JAHWDF010000030.1"/>
</dbReference>
<name>A0ABS6W5C2_9FLAO</name>
<comment type="caution">
    <text evidence="1">The sequence shown here is derived from an EMBL/GenBank/DDBJ whole genome shotgun (WGS) entry which is preliminary data.</text>
</comment>